<dbReference type="RefSeq" id="WP_214170544.1">
    <property type="nucleotide sequence ID" value="NZ_JAHCVJ010000002.1"/>
</dbReference>
<name>A0AAW4L6C7_9BACT</name>
<dbReference type="GO" id="GO:0000160">
    <property type="term" value="P:phosphorelay signal transduction system"/>
    <property type="evidence" value="ECO:0007669"/>
    <property type="project" value="InterPro"/>
</dbReference>
<keyword evidence="9" id="KW-1185">Reference proteome</keyword>
<dbReference type="FunFam" id="3.40.50.300:FF:000006">
    <property type="entry name" value="DNA-binding transcriptional regulator NtrC"/>
    <property type="match status" value="1"/>
</dbReference>
<dbReference type="InterPro" id="IPR003593">
    <property type="entry name" value="AAA+_ATPase"/>
</dbReference>
<dbReference type="InterPro" id="IPR027417">
    <property type="entry name" value="P-loop_NTPase"/>
</dbReference>
<dbReference type="GO" id="GO:0005524">
    <property type="term" value="F:ATP binding"/>
    <property type="evidence" value="ECO:0007669"/>
    <property type="project" value="UniProtKB-KW"/>
</dbReference>
<evidence type="ECO:0000256" key="2">
    <source>
        <dbReference type="ARBA" id="ARBA00022840"/>
    </source>
</evidence>
<dbReference type="SUPFAM" id="SSF52540">
    <property type="entry name" value="P-loop containing nucleoside triphosphate hydrolases"/>
    <property type="match status" value="1"/>
</dbReference>
<dbReference type="PROSITE" id="PS00675">
    <property type="entry name" value="SIGMA54_INTERACT_1"/>
    <property type="match status" value="1"/>
</dbReference>
<protein>
    <submittedName>
        <fullName evidence="8">Sigma-54 dependent transcriptional regulator</fullName>
    </submittedName>
</protein>
<dbReference type="Proteomes" id="UP000811899">
    <property type="component" value="Unassembled WGS sequence"/>
</dbReference>
<keyword evidence="5" id="KW-0597">Phosphoprotein</keyword>
<keyword evidence="4" id="KW-0804">Transcription</keyword>
<gene>
    <name evidence="8" type="ORF">KI809_05520</name>
</gene>
<dbReference type="Gene3D" id="1.10.8.60">
    <property type="match status" value="1"/>
</dbReference>
<dbReference type="InterPro" id="IPR009057">
    <property type="entry name" value="Homeodomain-like_sf"/>
</dbReference>
<dbReference type="InterPro" id="IPR002078">
    <property type="entry name" value="Sigma_54_int"/>
</dbReference>
<dbReference type="PANTHER" id="PTHR32071:SF113">
    <property type="entry name" value="ALGINATE BIOSYNTHESIS TRANSCRIPTIONAL REGULATORY PROTEIN ALGB"/>
    <property type="match status" value="1"/>
</dbReference>
<evidence type="ECO:0000256" key="5">
    <source>
        <dbReference type="PROSITE-ProRule" id="PRU00169"/>
    </source>
</evidence>
<keyword evidence="1" id="KW-0547">Nucleotide-binding</keyword>
<dbReference type="InterPro" id="IPR001789">
    <property type="entry name" value="Sig_transdc_resp-reg_receiver"/>
</dbReference>
<evidence type="ECO:0000313" key="8">
    <source>
        <dbReference type="EMBL" id="MBT0663756.1"/>
    </source>
</evidence>
<proteinExistence type="predicted"/>
<dbReference type="PANTHER" id="PTHR32071">
    <property type="entry name" value="TRANSCRIPTIONAL REGULATORY PROTEIN"/>
    <property type="match status" value="1"/>
</dbReference>
<dbReference type="GO" id="GO:0006355">
    <property type="term" value="P:regulation of DNA-templated transcription"/>
    <property type="evidence" value="ECO:0007669"/>
    <property type="project" value="InterPro"/>
</dbReference>
<dbReference type="Pfam" id="PF25601">
    <property type="entry name" value="AAA_lid_14"/>
    <property type="match status" value="1"/>
</dbReference>
<dbReference type="Gene3D" id="3.40.50.300">
    <property type="entry name" value="P-loop containing nucleotide triphosphate hydrolases"/>
    <property type="match status" value="1"/>
</dbReference>
<evidence type="ECO:0000313" key="9">
    <source>
        <dbReference type="Proteomes" id="UP000811899"/>
    </source>
</evidence>
<dbReference type="SMART" id="SM00448">
    <property type="entry name" value="REC"/>
    <property type="match status" value="1"/>
</dbReference>
<keyword evidence="3" id="KW-0805">Transcription regulation</keyword>
<feature type="domain" description="Response regulatory" evidence="7">
    <location>
        <begin position="3"/>
        <end position="117"/>
    </location>
</feature>
<accession>A0AAW4L6C7</accession>
<evidence type="ECO:0000256" key="1">
    <source>
        <dbReference type="ARBA" id="ARBA00022741"/>
    </source>
</evidence>
<dbReference type="InterPro" id="IPR011006">
    <property type="entry name" value="CheY-like_superfamily"/>
</dbReference>
<organism evidence="8 9">
    <name type="scientific">Geoanaerobacter pelophilus</name>
    <dbReference type="NCBI Taxonomy" id="60036"/>
    <lineage>
        <taxon>Bacteria</taxon>
        <taxon>Pseudomonadati</taxon>
        <taxon>Thermodesulfobacteriota</taxon>
        <taxon>Desulfuromonadia</taxon>
        <taxon>Geobacterales</taxon>
        <taxon>Geobacteraceae</taxon>
        <taxon>Geoanaerobacter</taxon>
    </lineage>
</organism>
<dbReference type="Pfam" id="PF00072">
    <property type="entry name" value="Response_reg"/>
    <property type="match status" value="1"/>
</dbReference>
<evidence type="ECO:0000256" key="3">
    <source>
        <dbReference type="ARBA" id="ARBA00023015"/>
    </source>
</evidence>
<dbReference type="SUPFAM" id="SSF46689">
    <property type="entry name" value="Homeodomain-like"/>
    <property type="match status" value="1"/>
</dbReference>
<dbReference type="PROSITE" id="PS50110">
    <property type="entry name" value="RESPONSE_REGULATORY"/>
    <property type="match status" value="1"/>
</dbReference>
<dbReference type="SMART" id="SM00382">
    <property type="entry name" value="AAA"/>
    <property type="match status" value="1"/>
</dbReference>
<dbReference type="PROSITE" id="PS00688">
    <property type="entry name" value="SIGMA54_INTERACT_3"/>
    <property type="match status" value="1"/>
</dbReference>
<dbReference type="EMBL" id="JAHCVJ010000002">
    <property type="protein sequence ID" value="MBT0663756.1"/>
    <property type="molecule type" value="Genomic_DNA"/>
</dbReference>
<evidence type="ECO:0000256" key="4">
    <source>
        <dbReference type="ARBA" id="ARBA00023163"/>
    </source>
</evidence>
<dbReference type="InterPro" id="IPR058031">
    <property type="entry name" value="AAA_lid_NorR"/>
</dbReference>
<dbReference type="InterPro" id="IPR025944">
    <property type="entry name" value="Sigma_54_int_dom_CS"/>
</dbReference>
<dbReference type="CDD" id="cd00009">
    <property type="entry name" value="AAA"/>
    <property type="match status" value="1"/>
</dbReference>
<dbReference type="CDD" id="cd00156">
    <property type="entry name" value="REC"/>
    <property type="match status" value="1"/>
</dbReference>
<dbReference type="Gene3D" id="3.40.50.2300">
    <property type="match status" value="1"/>
</dbReference>
<comment type="caution">
    <text evidence="8">The sequence shown here is derived from an EMBL/GenBank/DDBJ whole genome shotgun (WGS) entry which is preliminary data.</text>
</comment>
<feature type="modified residue" description="4-aspartylphosphate" evidence="5">
    <location>
        <position position="52"/>
    </location>
</feature>
<evidence type="ECO:0000259" key="7">
    <source>
        <dbReference type="PROSITE" id="PS50110"/>
    </source>
</evidence>
<reference evidence="8 9" key="1">
    <citation type="submission" date="2021-05" db="EMBL/GenBank/DDBJ databases">
        <title>The draft genome of Geobacter pelophilus DSM 12255.</title>
        <authorList>
            <person name="Xu Z."/>
            <person name="Masuda Y."/>
            <person name="Itoh H."/>
            <person name="Senoo K."/>
        </authorList>
    </citation>
    <scope>NUCLEOTIDE SEQUENCE [LARGE SCALE GENOMIC DNA]</scope>
    <source>
        <strain evidence="8 9">DSM 12255</strain>
    </source>
</reference>
<keyword evidence="2" id="KW-0067">ATP-binding</keyword>
<dbReference type="Pfam" id="PF00158">
    <property type="entry name" value="Sigma54_activat"/>
    <property type="match status" value="1"/>
</dbReference>
<dbReference type="AlphaFoldDB" id="A0AAW4L6C7"/>
<dbReference type="Gene3D" id="1.10.10.60">
    <property type="entry name" value="Homeodomain-like"/>
    <property type="match status" value="1"/>
</dbReference>
<sequence length="473" mass="52002">MSRVLVIDDDESICLTLLHVAKRAGHEACYALTLAQGWNLAASGEFDLVFLDVRLTDGNGLDLLPKINTLPGSPEVIIITGFGDSEGAELAIRNGAWDYIEKGDSAKAFSLSLSRALEYREQKLSALKGSTVVSLKRDAIIGTSPRLKESLDLVAKASCSEAAVLITGETGTGKELFARAVHENSRRSSARFVVVDCAAMPENLVESMLFGHEKGAFTGADHSREGLIRTADRGTLFLDEVGELPLSIQKAFLRVLQEHRFRPVGSSTELSSDFRVVAATNRNLDTMVTAGSFRQDLLYRLRGFEIHLPPLRERLDDIRDLVRSFVDRFCEAYGIPAKGLAPELIQLLQSLQWPGNVRQLATVMEQAVVAAGLEPVLFSRHLPAEIRIEAACSSLKTEKPHPALPGQESSAFDCSVIPPLHEFRETIYNEAERKYLLNLMGQAQHDISEACRVSGLSQSRLYALLKKQHLTSH</sequence>
<feature type="domain" description="Sigma-54 factor interaction" evidence="6">
    <location>
        <begin position="140"/>
        <end position="369"/>
    </location>
</feature>
<dbReference type="PROSITE" id="PS50045">
    <property type="entry name" value="SIGMA54_INTERACT_4"/>
    <property type="match status" value="1"/>
</dbReference>
<dbReference type="SUPFAM" id="SSF52172">
    <property type="entry name" value="CheY-like"/>
    <property type="match status" value="1"/>
</dbReference>
<evidence type="ECO:0000259" key="6">
    <source>
        <dbReference type="PROSITE" id="PS50045"/>
    </source>
</evidence>
<dbReference type="InterPro" id="IPR025662">
    <property type="entry name" value="Sigma_54_int_dom_ATP-bd_1"/>
</dbReference>